<name>A0A4Q8ALJ1_9MICO</name>
<dbReference type="EMBL" id="SHLC01000001">
    <property type="protein sequence ID" value="RZU65417.1"/>
    <property type="molecule type" value="Genomic_DNA"/>
</dbReference>
<accession>A0A4Q8ALJ1</accession>
<sequence length="160" mass="17602">MTIAVPLATLILGALLSQFSELWRQKRARSQALEDALRAKRAESYAGFLDAAHTAAHQLGRSAPGCPHPLELSGEQYWRADSETARTLRLIQLVASDQVSELAASVQSELIAFRDALHDPNNSKPIRYDSAEYWAAYAPYQGARNAFVRTARSEVTTVSS</sequence>
<dbReference type="AlphaFoldDB" id="A0A4Q8ALJ1"/>
<evidence type="ECO:0000313" key="1">
    <source>
        <dbReference type="EMBL" id="RZU65417.1"/>
    </source>
</evidence>
<evidence type="ECO:0000313" key="2">
    <source>
        <dbReference type="Proteomes" id="UP000291483"/>
    </source>
</evidence>
<gene>
    <name evidence="1" type="ORF">EV379_1751</name>
</gene>
<dbReference type="Proteomes" id="UP000291483">
    <property type="component" value="Unassembled WGS sequence"/>
</dbReference>
<organism evidence="1 2">
    <name type="scientific">Microterricola gilva</name>
    <dbReference type="NCBI Taxonomy" id="393267"/>
    <lineage>
        <taxon>Bacteria</taxon>
        <taxon>Bacillati</taxon>
        <taxon>Actinomycetota</taxon>
        <taxon>Actinomycetes</taxon>
        <taxon>Micrococcales</taxon>
        <taxon>Microbacteriaceae</taxon>
        <taxon>Microterricola</taxon>
    </lineage>
</organism>
<protein>
    <submittedName>
        <fullName evidence="1">Uncharacterized protein</fullName>
    </submittedName>
</protein>
<proteinExistence type="predicted"/>
<comment type="caution">
    <text evidence="1">The sequence shown here is derived from an EMBL/GenBank/DDBJ whole genome shotgun (WGS) entry which is preliminary data.</text>
</comment>
<reference evidence="1 2" key="1">
    <citation type="submission" date="2019-02" db="EMBL/GenBank/DDBJ databases">
        <title>Sequencing the genomes of 1000 actinobacteria strains.</title>
        <authorList>
            <person name="Klenk H.-P."/>
        </authorList>
    </citation>
    <scope>NUCLEOTIDE SEQUENCE [LARGE SCALE GENOMIC DNA]</scope>
    <source>
        <strain evidence="1 2">DSM 18319</strain>
    </source>
</reference>
<keyword evidence="2" id="KW-1185">Reference proteome</keyword>